<keyword evidence="1" id="KW-0812">Transmembrane</keyword>
<gene>
    <name evidence="2" type="primary">CST3</name>
</gene>
<protein>
    <submittedName>
        <fullName evidence="2">Uncharacterized protein</fullName>
    </submittedName>
</protein>
<proteinExistence type="predicted"/>
<name>A0AAY5EU70_ELEEL</name>
<keyword evidence="1" id="KW-0472">Membrane</keyword>
<evidence type="ECO:0000256" key="1">
    <source>
        <dbReference type="SAM" id="Phobius"/>
    </source>
</evidence>
<evidence type="ECO:0000313" key="3">
    <source>
        <dbReference type="Proteomes" id="UP000314983"/>
    </source>
</evidence>
<accession>A0AAY5EU70</accession>
<reference evidence="2" key="2">
    <citation type="submission" date="2025-08" db="UniProtKB">
        <authorList>
            <consortium name="Ensembl"/>
        </authorList>
    </citation>
    <scope>IDENTIFICATION</scope>
</reference>
<evidence type="ECO:0000313" key="2">
    <source>
        <dbReference type="Ensembl" id="ENSEEEP00000060104.1"/>
    </source>
</evidence>
<dbReference type="Proteomes" id="UP000314983">
    <property type="component" value="Chromosome 8"/>
</dbReference>
<reference evidence="2 3" key="1">
    <citation type="submission" date="2020-05" db="EMBL/GenBank/DDBJ databases">
        <title>Electrophorus electricus (electric eel) genome, fEleEle1, primary haplotype.</title>
        <authorList>
            <person name="Myers G."/>
            <person name="Meyer A."/>
            <person name="Fedrigo O."/>
            <person name="Formenti G."/>
            <person name="Rhie A."/>
            <person name="Tracey A."/>
            <person name="Sims Y."/>
            <person name="Jarvis E.D."/>
        </authorList>
    </citation>
    <scope>NUCLEOTIDE SEQUENCE [LARGE SCALE GENOMIC DNA]</scope>
</reference>
<sequence length="133" mass="13962">VGVNLAVVGVNLAVVGVNLAVVGVNLAVVGLNLAVVGVNLAVVGLNLAVMGVNLEFSLTTVTFVSLLRGLDLGSVDVRWQSDGSCNWCVQSQSPTIPQQPRHACLPSHPSQSTALNLLYRFLISRSVATRKYP</sequence>
<dbReference type="Ensembl" id="ENSEEET00000063823.1">
    <property type="protein sequence ID" value="ENSEEEP00000060104.1"/>
    <property type="gene ID" value="ENSEEEG00000026719.1"/>
</dbReference>
<keyword evidence="1" id="KW-1133">Transmembrane helix</keyword>
<feature type="transmembrane region" description="Helical" evidence="1">
    <location>
        <begin position="20"/>
        <end position="49"/>
    </location>
</feature>
<dbReference type="AlphaFoldDB" id="A0AAY5EU70"/>
<keyword evidence="3" id="KW-1185">Reference proteome</keyword>
<organism evidence="2 3">
    <name type="scientific">Electrophorus electricus</name>
    <name type="common">Electric eel</name>
    <name type="synonym">Gymnotus electricus</name>
    <dbReference type="NCBI Taxonomy" id="8005"/>
    <lineage>
        <taxon>Eukaryota</taxon>
        <taxon>Metazoa</taxon>
        <taxon>Chordata</taxon>
        <taxon>Craniata</taxon>
        <taxon>Vertebrata</taxon>
        <taxon>Euteleostomi</taxon>
        <taxon>Actinopterygii</taxon>
        <taxon>Neopterygii</taxon>
        <taxon>Teleostei</taxon>
        <taxon>Ostariophysi</taxon>
        <taxon>Gymnotiformes</taxon>
        <taxon>Gymnotoidei</taxon>
        <taxon>Gymnotidae</taxon>
        <taxon>Electrophorus</taxon>
    </lineage>
</organism>
<reference evidence="2" key="3">
    <citation type="submission" date="2025-09" db="UniProtKB">
        <authorList>
            <consortium name="Ensembl"/>
        </authorList>
    </citation>
    <scope>IDENTIFICATION</scope>
</reference>